<proteinExistence type="predicted"/>
<evidence type="ECO:0000313" key="1">
    <source>
        <dbReference type="EMBL" id="TNN50528.1"/>
    </source>
</evidence>
<sequence length="61" mass="6682">MLWVIARQTRLRFRSPSRFESPFARVFCRFAGQAFLSGSRISEAGPVFSSPSTAAKSGGRG</sequence>
<dbReference type="Proteomes" id="UP000314294">
    <property type="component" value="Unassembled WGS sequence"/>
</dbReference>
<gene>
    <name evidence="1" type="ORF">EYF80_039277</name>
</gene>
<evidence type="ECO:0000313" key="2">
    <source>
        <dbReference type="Proteomes" id="UP000314294"/>
    </source>
</evidence>
<comment type="caution">
    <text evidence="1">The sequence shown here is derived from an EMBL/GenBank/DDBJ whole genome shotgun (WGS) entry which is preliminary data.</text>
</comment>
<name>A0A4Z2GAI4_9TELE</name>
<protein>
    <submittedName>
        <fullName evidence="1">Uncharacterized protein</fullName>
    </submittedName>
</protein>
<reference evidence="1 2" key="1">
    <citation type="submission" date="2019-03" db="EMBL/GenBank/DDBJ databases">
        <title>First draft genome of Liparis tanakae, snailfish: a comprehensive survey of snailfish specific genes.</title>
        <authorList>
            <person name="Kim W."/>
            <person name="Song I."/>
            <person name="Jeong J.-H."/>
            <person name="Kim D."/>
            <person name="Kim S."/>
            <person name="Ryu S."/>
            <person name="Song J.Y."/>
            <person name="Lee S.K."/>
        </authorList>
    </citation>
    <scope>NUCLEOTIDE SEQUENCE [LARGE SCALE GENOMIC DNA]</scope>
    <source>
        <tissue evidence="1">Muscle</tissue>
    </source>
</reference>
<keyword evidence="2" id="KW-1185">Reference proteome</keyword>
<accession>A0A4Z2GAI4</accession>
<dbReference type="AlphaFoldDB" id="A0A4Z2GAI4"/>
<dbReference type="EMBL" id="SRLO01000614">
    <property type="protein sequence ID" value="TNN50528.1"/>
    <property type="molecule type" value="Genomic_DNA"/>
</dbReference>
<organism evidence="1 2">
    <name type="scientific">Liparis tanakae</name>
    <name type="common">Tanaka's snailfish</name>
    <dbReference type="NCBI Taxonomy" id="230148"/>
    <lineage>
        <taxon>Eukaryota</taxon>
        <taxon>Metazoa</taxon>
        <taxon>Chordata</taxon>
        <taxon>Craniata</taxon>
        <taxon>Vertebrata</taxon>
        <taxon>Euteleostomi</taxon>
        <taxon>Actinopterygii</taxon>
        <taxon>Neopterygii</taxon>
        <taxon>Teleostei</taxon>
        <taxon>Neoteleostei</taxon>
        <taxon>Acanthomorphata</taxon>
        <taxon>Eupercaria</taxon>
        <taxon>Perciformes</taxon>
        <taxon>Cottioidei</taxon>
        <taxon>Cottales</taxon>
        <taxon>Liparidae</taxon>
        <taxon>Liparis</taxon>
    </lineage>
</organism>